<accession>A0AAQ4R3K8</accession>
<dbReference type="PANTHER" id="PTHR28540">
    <property type="entry name" value="BCL2-ASSOCIATED AGONIST OF CELL DEATH"/>
    <property type="match status" value="1"/>
</dbReference>
<protein>
    <submittedName>
        <fullName evidence="2">BCL2 associated agonist of cell death b</fullName>
    </submittedName>
</protein>
<reference evidence="2 3" key="1">
    <citation type="journal article" date="2021" name="G3 (Bethesda)">
        <title>Improved contiguity of the threespine stickleback genome using long-read sequencing.</title>
        <authorList>
            <person name="Nath S."/>
            <person name="Shaw D.E."/>
            <person name="White M.A."/>
        </authorList>
    </citation>
    <scope>NUCLEOTIDE SEQUENCE [LARGE SCALE GENOMIC DNA]</scope>
    <source>
        <strain evidence="2 3">Lake Benthic</strain>
    </source>
</reference>
<dbReference type="GO" id="GO:0006915">
    <property type="term" value="P:apoptotic process"/>
    <property type="evidence" value="ECO:0007669"/>
    <property type="project" value="InterPro"/>
</dbReference>
<feature type="compositionally biased region" description="Basic and acidic residues" evidence="1">
    <location>
        <begin position="202"/>
        <end position="219"/>
    </location>
</feature>
<feature type="compositionally biased region" description="Acidic residues" evidence="1">
    <location>
        <begin position="65"/>
        <end position="77"/>
    </location>
</feature>
<dbReference type="GeneTree" id="ENSGT00940000167292"/>
<dbReference type="Proteomes" id="UP000007635">
    <property type="component" value="Chromosome VII"/>
</dbReference>
<name>A0AAQ4R3K8_GASAC</name>
<evidence type="ECO:0000313" key="3">
    <source>
        <dbReference type="Proteomes" id="UP000007635"/>
    </source>
</evidence>
<sequence length="219" mass="24750">MPDAFYRDCKVITVTSEDGCFRHVHWGVIRAFTRAHTGSCLTCSLSASSEDKNVTMAAHFTISDSESEPSDGVEEREDGQLSSGQEQQRLQRHTLTLPELRLSVPGRNRGNSESQASTASREEELWLDETGTPTEGAPFRVRSKSAPPALWAAKKYGRQLRRMSDEFDSLLDKGEMRRVKSAGTTKQMQHSKSWWSSLFSHQEMEGENNHHESHTHRTE</sequence>
<proteinExistence type="predicted"/>
<dbReference type="Pfam" id="PF10514">
    <property type="entry name" value="Bcl-2_BAD"/>
    <property type="match status" value="1"/>
</dbReference>
<reference evidence="2" key="3">
    <citation type="submission" date="2025-09" db="UniProtKB">
        <authorList>
            <consortium name="Ensembl"/>
        </authorList>
    </citation>
    <scope>IDENTIFICATION</scope>
</reference>
<organism evidence="2 3">
    <name type="scientific">Gasterosteus aculeatus aculeatus</name>
    <name type="common">three-spined stickleback</name>
    <dbReference type="NCBI Taxonomy" id="481459"/>
    <lineage>
        <taxon>Eukaryota</taxon>
        <taxon>Metazoa</taxon>
        <taxon>Chordata</taxon>
        <taxon>Craniata</taxon>
        <taxon>Vertebrata</taxon>
        <taxon>Euteleostomi</taxon>
        <taxon>Actinopterygii</taxon>
        <taxon>Neopterygii</taxon>
        <taxon>Teleostei</taxon>
        <taxon>Neoteleostei</taxon>
        <taxon>Acanthomorphata</taxon>
        <taxon>Eupercaria</taxon>
        <taxon>Perciformes</taxon>
        <taxon>Cottioidei</taxon>
        <taxon>Gasterosteales</taxon>
        <taxon>Gasterosteidae</taxon>
        <taxon>Gasterosteus</taxon>
    </lineage>
</organism>
<feature type="region of interest" description="Disordered" evidence="1">
    <location>
        <begin position="62"/>
        <end position="141"/>
    </location>
</feature>
<keyword evidence="3" id="KW-1185">Reference proteome</keyword>
<reference evidence="2" key="2">
    <citation type="submission" date="2025-08" db="UniProtKB">
        <authorList>
            <consortium name="Ensembl"/>
        </authorList>
    </citation>
    <scope>IDENTIFICATION</scope>
</reference>
<feature type="compositionally biased region" description="Polar residues" evidence="1">
    <location>
        <begin position="182"/>
        <end position="200"/>
    </location>
</feature>
<dbReference type="PANTHER" id="PTHR28540:SF1">
    <property type="entry name" value="BCL2-ASSOCIATED AGONIST OF CELL DEATH"/>
    <property type="match status" value="1"/>
</dbReference>
<dbReference type="Ensembl" id="ENSGACT00000037473.1">
    <property type="protein sequence ID" value="ENSGACP00000058206.1"/>
    <property type="gene ID" value="ENSGACG00000033003.1"/>
</dbReference>
<feature type="region of interest" description="Disordered" evidence="1">
    <location>
        <begin position="180"/>
        <end position="219"/>
    </location>
</feature>
<evidence type="ECO:0000256" key="1">
    <source>
        <dbReference type="SAM" id="MobiDB-lite"/>
    </source>
</evidence>
<evidence type="ECO:0000313" key="2">
    <source>
        <dbReference type="Ensembl" id="ENSGACP00000058206.1"/>
    </source>
</evidence>
<feature type="compositionally biased region" description="Polar residues" evidence="1">
    <location>
        <begin position="109"/>
        <end position="119"/>
    </location>
</feature>
<dbReference type="InterPro" id="IPR018868">
    <property type="entry name" value="BAD"/>
</dbReference>
<dbReference type="AlphaFoldDB" id="A0AAQ4R3K8"/>